<feature type="region of interest" description="Disordered" evidence="2">
    <location>
        <begin position="1"/>
        <end position="62"/>
    </location>
</feature>
<feature type="region of interest" description="Disordered" evidence="2">
    <location>
        <begin position="79"/>
        <end position="220"/>
    </location>
</feature>
<accession>A0A127ZBY9</accession>
<feature type="compositionally biased region" description="Basic and acidic residues" evidence="2">
    <location>
        <begin position="89"/>
        <end position="105"/>
    </location>
</feature>
<feature type="region of interest" description="Disordered" evidence="2">
    <location>
        <begin position="928"/>
        <end position="960"/>
    </location>
</feature>
<dbReference type="Pfam" id="PF09329">
    <property type="entry name" value="zf-primase"/>
    <property type="match status" value="1"/>
</dbReference>
<feature type="region of interest" description="Disordered" evidence="2">
    <location>
        <begin position="965"/>
        <end position="984"/>
    </location>
</feature>
<feature type="domain" description="Zinc finger Mcm10/DnaG-type" evidence="3">
    <location>
        <begin position="546"/>
        <end position="594"/>
    </location>
</feature>
<feature type="compositionally biased region" description="Polar residues" evidence="2">
    <location>
        <begin position="1"/>
        <end position="12"/>
    </location>
</feature>
<feature type="compositionally biased region" description="Polar residues" evidence="2">
    <location>
        <begin position="127"/>
        <end position="141"/>
    </location>
</feature>
<evidence type="ECO:0000259" key="3">
    <source>
        <dbReference type="Pfam" id="PF09329"/>
    </source>
</evidence>
<feature type="compositionally biased region" description="Acidic residues" evidence="2">
    <location>
        <begin position="928"/>
        <end position="938"/>
    </location>
</feature>
<protein>
    <submittedName>
        <fullName evidence="4">Related to MCM10-essential chromatin-associated protein involved in the initiation of DNA replication</fullName>
    </submittedName>
</protein>
<feature type="compositionally biased region" description="Basic and acidic residues" evidence="2">
    <location>
        <begin position="151"/>
        <end position="162"/>
    </location>
</feature>
<name>A0A127ZBY9_9BASI</name>
<comment type="similarity">
    <text evidence="1">Belongs to the MCM10 family.</text>
</comment>
<sequence>MEVSSTASTSLQAPRPAPPSSHDGRGPPSKRHKPDIVAPSSPSKLKPHLQHRTTGSSRLINKKQEAWREASLLSFAEARAKASSNYSAAKDDADLHYPPSHRGDSSARGLLEQIKNRMDQRAPKHSNFLQKAKQVQQSLLDKQQRHAQVQKAREEAEKRDSFRSAGFADQHPASLREHSSQSQAKRKPAAASQGAFSRAKEHSAELGDDESESEEETDELQAHYNSLAAGYSRDDHLALVENLRPGPRPIPPNPEDPKWESMEPFSGHRLRERKLPHSQLKDHLRGRYHIPPSLLYSVARPNNDCIRSGGREVPVDGDWIVIATIVEKSELLVTKGFRTDAPGSQQKSRASTALDDDAGDPLLFKDATSDANGNLRLDLDPGNPDAFHDTASRNKRGKATTTFDNEQERLRQQTNLANRSRKFVILKLVDLGVNNTTTTDGSSSSRGDNYLSLIAYESDPIDTSVVLRNTNIRSDLSDSLSATKTKKWINGSRGAFELLYQQAEGTLIAIMNPKVALPWAEGRVGSKESKMLRLTPRSAEDCLIIGQAADYKCCSAIKANGQRCGNFVDVKSRKQTRTSTCDYHLSRHMDELARGRPEFAANATSRFGGAKSTAAGGGNGGSAFPGRKAGGYSEDSAITNITSYKSNKNNNGNNPFARAALAKKLNSSFGNVADGMDNNGGSVYVSQSPIVTVGAEGEVRSSDPASWKYDVSGRYGRGNTEKQSRLKRQIEEEQLMRKIEARFAPPSAARQRRANEEVGEEGEEGEERKEKPEAKILPVLPNGTAEMINAAYSTLDQRKRIAAEKQAALDAKRRKYTGIVPSPSPSSGETSKLQFVNLTTTKRSSAPLLPIPGLQHTTHTPETGKTDSRSKLLSLATGGPTSTAKAAEPSLKIKRCHRPKLNLPTTESRESNFKVVGGELVHLDDFVDDGWEDDLEDGDQGREQQQEREEQGTVGSSLSERIIRLHSQGNQNQVDDDDSDLEII</sequence>
<dbReference type="GO" id="GO:0003697">
    <property type="term" value="F:single-stranded DNA binding"/>
    <property type="evidence" value="ECO:0007669"/>
    <property type="project" value="InterPro"/>
</dbReference>
<dbReference type="EMBL" id="LK056662">
    <property type="protein sequence ID" value="CDU23137.1"/>
    <property type="molecule type" value="Genomic_DNA"/>
</dbReference>
<reference evidence="4" key="1">
    <citation type="submission" date="2014-06" db="EMBL/GenBank/DDBJ databases">
        <authorList>
            <person name="Ju J."/>
            <person name="Zhang J."/>
        </authorList>
    </citation>
    <scope>NUCLEOTIDE SEQUENCE</scope>
    <source>
        <strain evidence="4">SscI8</strain>
    </source>
</reference>
<feature type="compositionally biased region" description="Acidic residues" evidence="2">
    <location>
        <begin position="206"/>
        <end position="219"/>
    </location>
</feature>
<dbReference type="InterPro" id="IPR012340">
    <property type="entry name" value="NA-bd_OB-fold"/>
</dbReference>
<feature type="region of interest" description="Disordered" evidence="2">
    <location>
        <begin position="375"/>
        <end position="399"/>
    </location>
</feature>
<dbReference type="GO" id="GO:0006270">
    <property type="term" value="P:DNA replication initiation"/>
    <property type="evidence" value="ECO:0007669"/>
    <property type="project" value="InterPro"/>
</dbReference>
<dbReference type="AlphaFoldDB" id="A0A127ZBY9"/>
<dbReference type="PANTHER" id="PTHR13454:SF11">
    <property type="entry name" value="PROTEIN MCM10 HOMOLOG"/>
    <property type="match status" value="1"/>
</dbReference>
<feature type="region of interest" description="Disordered" evidence="2">
    <location>
        <begin position="846"/>
        <end position="869"/>
    </location>
</feature>
<organism evidence="4">
    <name type="scientific">Sporisorium scitamineum</name>
    <dbReference type="NCBI Taxonomy" id="49012"/>
    <lineage>
        <taxon>Eukaryota</taxon>
        <taxon>Fungi</taxon>
        <taxon>Dikarya</taxon>
        <taxon>Basidiomycota</taxon>
        <taxon>Ustilaginomycotina</taxon>
        <taxon>Ustilaginomycetes</taxon>
        <taxon>Ustilaginales</taxon>
        <taxon>Ustilaginaceae</taxon>
        <taxon>Sporisorium</taxon>
    </lineage>
</organism>
<feature type="region of interest" description="Disordered" evidence="2">
    <location>
        <begin position="339"/>
        <end position="361"/>
    </location>
</feature>
<feature type="compositionally biased region" description="Polar residues" evidence="2">
    <location>
        <begin position="342"/>
        <end position="351"/>
    </location>
</feature>
<feature type="compositionally biased region" description="Basic and acidic residues" evidence="2">
    <location>
        <begin position="939"/>
        <end position="951"/>
    </location>
</feature>
<feature type="compositionally biased region" description="Acidic residues" evidence="2">
    <location>
        <begin position="974"/>
        <end position="984"/>
    </location>
</feature>
<dbReference type="GO" id="GO:0043596">
    <property type="term" value="C:nuclear replication fork"/>
    <property type="evidence" value="ECO:0007669"/>
    <property type="project" value="TreeGrafter"/>
</dbReference>
<proteinExistence type="inferred from homology"/>
<evidence type="ECO:0000256" key="2">
    <source>
        <dbReference type="SAM" id="MobiDB-lite"/>
    </source>
</evidence>
<dbReference type="PANTHER" id="PTHR13454">
    <property type="entry name" value="PROTEIN MCM10 HOMOLOG"/>
    <property type="match status" value="1"/>
</dbReference>
<dbReference type="InterPro" id="IPR015408">
    <property type="entry name" value="Znf_Mcm10/DnaG"/>
</dbReference>
<dbReference type="OrthoDB" id="202825at2759"/>
<dbReference type="GO" id="GO:0003688">
    <property type="term" value="F:DNA replication origin binding"/>
    <property type="evidence" value="ECO:0007669"/>
    <property type="project" value="TreeGrafter"/>
</dbReference>
<gene>
    <name evidence="4" type="ORF">SPSC_01767</name>
</gene>
<evidence type="ECO:0000313" key="4">
    <source>
        <dbReference type="EMBL" id="CDU23137.1"/>
    </source>
</evidence>
<dbReference type="InterPro" id="IPR040184">
    <property type="entry name" value="Mcm10"/>
</dbReference>
<dbReference type="Gene3D" id="2.40.50.140">
    <property type="entry name" value="Nucleic acid-binding proteins"/>
    <property type="match status" value="1"/>
</dbReference>
<evidence type="ECO:0000256" key="1">
    <source>
        <dbReference type="ARBA" id="ARBA00009679"/>
    </source>
</evidence>
<feature type="region of interest" description="Disordered" evidence="2">
    <location>
        <begin position="739"/>
        <end position="773"/>
    </location>
</feature>